<evidence type="ECO:0000313" key="4">
    <source>
        <dbReference type="Proteomes" id="UP000292120"/>
    </source>
</evidence>
<dbReference type="SUPFAM" id="SSF110916">
    <property type="entry name" value="Peptidyl-tRNA hydrolase domain-like"/>
    <property type="match status" value="1"/>
</dbReference>
<dbReference type="AlphaFoldDB" id="A0A4Q9H1A1"/>
<evidence type="ECO:0000256" key="1">
    <source>
        <dbReference type="SAM" id="MobiDB-lite"/>
    </source>
</evidence>
<gene>
    <name evidence="3" type="ORF">EYS42_14685</name>
</gene>
<dbReference type="PROSITE" id="PS00745">
    <property type="entry name" value="RF_PROK_I"/>
    <property type="match status" value="1"/>
</dbReference>
<feature type="domain" description="Prokaryotic-type class I peptide chain release factors" evidence="2">
    <location>
        <begin position="16"/>
        <end position="32"/>
    </location>
</feature>
<dbReference type="GO" id="GO:0043022">
    <property type="term" value="F:ribosome binding"/>
    <property type="evidence" value="ECO:0007669"/>
    <property type="project" value="TreeGrafter"/>
</dbReference>
<accession>A0A4Q9H1A1</accession>
<dbReference type="Proteomes" id="UP000292120">
    <property type="component" value="Unassembled WGS sequence"/>
</dbReference>
<dbReference type="GO" id="GO:0003747">
    <property type="term" value="F:translation release factor activity"/>
    <property type="evidence" value="ECO:0007669"/>
    <property type="project" value="InterPro"/>
</dbReference>
<dbReference type="OrthoDB" id="9815709at2"/>
<proteinExistence type="predicted"/>
<dbReference type="PANTHER" id="PTHR47814:SF1">
    <property type="entry name" value="PEPTIDYL-TRNA HYDROLASE ARFB"/>
    <property type="match status" value="1"/>
</dbReference>
<keyword evidence="4" id="KW-1185">Reference proteome</keyword>
<comment type="caution">
    <text evidence="3">The sequence shown here is derived from an EMBL/GenBank/DDBJ whole genome shotgun (WGS) entry which is preliminary data.</text>
</comment>
<dbReference type="NCBIfam" id="NF006718">
    <property type="entry name" value="PRK09256.1"/>
    <property type="match status" value="1"/>
</dbReference>
<dbReference type="InterPro" id="IPR000352">
    <property type="entry name" value="Pep_chain_release_fac_I"/>
</dbReference>
<name>A0A4Q9H1A1_9BURK</name>
<evidence type="ECO:0000313" key="3">
    <source>
        <dbReference type="EMBL" id="TBO28852.1"/>
    </source>
</evidence>
<dbReference type="EC" id="3.1.1.29" evidence="3"/>
<dbReference type="Gene3D" id="3.30.160.20">
    <property type="match status" value="1"/>
</dbReference>
<protein>
    <submittedName>
        <fullName evidence="3">Aminoacyl-tRNA hydrolase</fullName>
        <ecNumber evidence="3">3.1.1.29</ecNumber>
    </submittedName>
</protein>
<dbReference type="EMBL" id="SIXI01000006">
    <property type="protein sequence ID" value="TBO28852.1"/>
    <property type="molecule type" value="Genomic_DNA"/>
</dbReference>
<dbReference type="GO" id="GO:0072344">
    <property type="term" value="P:rescue of stalled ribosome"/>
    <property type="evidence" value="ECO:0007669"/>
    <property type="project" value="TreeGrafter"/>
</dbReference>
<dbReference type="PANTHER" id="PTHR47814">
    <property type="entry name" value="PEPTIDYL-TRNA HYDROLASE ARFB"/>
    <property type="match status" value="1"/>
</dbReference>
<sequence length="132" mass="14472">MAHAVLLREVEFTAVRAQGPGGQNVNKVSSAVHLRFDVHASSLPPAVKERLLQSNDQRLTKEGVIVIKAQNSRSRDQNKAEALARLEDLIAQASHVQALRRATQPTRASQRRRLEGKAQRAVIKAGRGKVQG</sequence>
<organism evidence="3 4">
    <name type="scientific">Aquabacterium lacunae</name>
    <dbReference type="NCBI Taxonomy" id="2528630"/>
    <lineage>
        <taxon>Bacteria</taxon>
        <taxon>Pseudomonadati</taxon>
        <taxon>Pseudomonadota</taxon>
        <taxon>Betaproteobacteria</taxon>
        <taxon>Burkholderiales</taxon>
        <taxon>Aquabacterium</taxon>
    </lineage>
</organism>
<dbReference type="Pfam" id="PF00472">
    <property type="entry name" value="RF-1"/>
    <property type="match status" value="1"/>
</dbReference>
<dbReference type="GO" id="GO:0004045">
    <property type="term" value="F:peptidyl-tRNA hydrolase activity"/>
    <property type="evidence" value="ECO:0007669"/>
    <property type="project" value="UniProtKB-EC"/>
</dbReference>
<keyword evidence="3" id="KW-0378">Hydrolase</keyword>
<reference evidence="3 4" key="1">
    <citation type="submission" date="2019-02" db="EMBL/GenBank/DDBJ databases">
        <title>Aquabacterium sp. strain KMB7.</title>
        <authorList>
            <person name="Chen W.-M."/>
        </authorList>
    </citation>
    <scope>NUCLEOTIDE SEQUENCE [LARGE SCALE GENOMIC DNA]</scope>
    <source>
        <strain evidence="3 4">KMB7</strain>
    </source>
</reference>
<dbReference type="RefSeq" id="WP_130968943.1">
    <property type="nucleotide sequence ID" value="NZ_SIXI01000006.1"/>
</dbReference>
<feature type="region of interest" description="Disordered" evidence="1">
    <location>
        <begin position="97"/>
        <end position="132"/>
    </location>
</feature>
<evidence type="ECO:0000259" key="2">
    <source>
        <dbReference type="PROSITE" id="PS00745"/>
    </source>
</evidence>